<dbReference type="Proteomes" id="UP000799770">
    <property type="component" value="Unassembled WGS sequence"/>
</dbReference>
<evidence type="ECO:0000313" key="2">
    <source>
        <dbReference type="Proteomes" id="UP000799770"/>
    </source>
</evidence>
<evidence type="ECO:0000313" key="1">
    <source>
        <dbReference type="EMBL" id="KAF2112993.1"/>
    </source>
</evidence>
<proteinExistence type="predicted"/>
<protein>
    <recommendedName>
        <fullName evidence="3">F-box domain-containing protein</fullName>
    </recommendedName>
</protein>
<keyword evidence="2" id="KW-1185">Reference proteome</keyword>
<dbReference type="CDD" id="cd09917">
    <property type="entry name" value="F-box_SF"/>
    <property type="match status" value="1"/>
</dbReference>
<evidence type="ECO:0008006" key="3">
    <source>
        <dbReference type="Google" id="ProtNLM"/>
    </source>
</evidence>
<dbReference type="InterPro" id="IPR036047">
    <property type="entry name" value="F-box-like_dom_sf"/>
</dbReference>
<dbReference type="OrthoDB" id="3788446at2759"/>
<dbReference type="EMBL" id="ML977329">
    <property type="protein sequence ID" value="KAF2112993.1"/>
    <property type="molecule type" value="Genomic_DNA"/>
</dbReference>
<accession>A0A6A5Z1V8</accession>
<dbReference type="AlphaFoldDB" id="A0A6A5Z1V8"/>
<name>A0A6A5Z1V8_9PLEO</name>
<sequence length="526" mass="60650">MTFPTWNKHTIDEYARFYHELPPWKRGHGPRPKPDAPALPLPHPRLLRVNDLSKDLWLLVLEQLPISSLRTSVSPVCRAFHDLCMSILYRNIDISLHDYKINDEFGSYGHEKAWMAHHCPERTGRQHCRFIRQILKRPAYTAHIRSFTWTMDVVHVVRYDFSIENECRQMSDQIRLFTLLQNVASVDIDGGRAAFPIMPQTGPSLFPNAQHIRLGGMMPWSLVSAILLGKDKRPLKTLMLNNLIEAGRLLSWAPFAQRHHPRFRGPPTTHPGDVEEIWPEGSSPNQVRPGCMRRVLTAGLVARCRNLNQLVLRKQGQQHVQQELPSALTYEDEVYREWASFIAQVQPRHFRLEHGGSTLFPWNGGKEFRSDPKITLPSDVSPMDERFRDIIAPILAHGWSRLQSLEIQGVCATITAPILNSLHSRYSSMDITCDPNVTWCWNAEVSPSRITDEYILPPQPNQPLAVLVPQGRMQMAQQFGSLDQADKEEYWKEQDRMSQFLYEEGLLSKKDMNKRLAPTWRKVDFA</sequence>
<dbReference type="SUPFAM" id="SSF81383">
    <property type="entry name" value="F-box domain"/>
    <property type="match status" value="1"/>
</dbReference>
<organism evidence="1 2">
    <name type="scientific">Lophiotrema nucula</name>
    <dbReference type="NCBI Taxonomy" id="690887"/>
    <lineage>
        <taxon>Eukaryota</taxon>
        <taxon>Fungi</taxon>
        <taxon>Dikarya</taxon>
        <taxon>Ascomycota</taxon>
        <taxon>Pezizomycotina</taxon>
        <taxon>Dothideomycetes</taxon>
        <taxon>Pleosporomycetidae</taxon>
        <taxon>Pleosporales</taxon>
        <taxon>Lophiotremataceae</taxon>
        <taxon>Lophiotrema</taxon>
    </lineage>
</organism>
<reference evidence="1" key="1">
    <citation type="journal article" date="2020" name="Stud. Mycol.">
        <title>101 Dothideomycetes genomes: a test case for predicting lifestyles and emergence of pathogens.</title>
        <authorList>
            <person name="Haridas S."/>
            <person name="Albert R."/>
            <person name="Binder M."/>
            <person name="Bloem J."/>
            <person name="Labutti K."/>
            <person name="Salamov A."/>
            <person name="Andreopoulos B."/>
            <person name="Baker S."/>
            <person name="Barry K."/>
            <person name="Bills G."/>
            <person name="Bluhm B."/>
            <person name="Cannon C."/>
            <person name="Castanera R."/>
            <person name="Culley D."/>
            <person name="Daum C."/>
            <person name="Ezra D."/>
            <person name="Gonzalez J."/>
            <person name="Henrissat B."/>
            <person name="Kuo A."/>
            <person name="Liang C."/>
            <person name="Lipzen A."/>
            <person name="Lutzoni F."/>
            <person name="Magnuson J."/>
            <person name="Mondo S."/>
            <person name="Nolan M."/>
            <person name="Ohm R."/>
            <person name="Pangilinan J."/>
            <person name="Park H.-J."/>
            <person name="Ramirez L."/>
            <person name="Alfaro M."/>
            <person name="Sun H."/>
            <person name="Tritt A."/>
            <person name="Yoshinaga Y."/>
            <person name="Zwiers L.-H."/>
            <person name="Turgeon B."/>
            <person name="Goodwin S."/>
            <person name="Spatafora J."/>
            <person name="Crous P."/>
            <person name="Grigoriev I."/>
        </authorList>
    </citation>
    <scope>NUCLEOTIDE SEQUENCE</scope>
    <source>
        <strain evidence="1">CBS 627.86</strain>
    </source>
</reference>
<gene>
    <name evidence="1" type="ORF">BDV96DRAFT_148517</name>
</gene>